<dbReference type="Pfam" id="PF09438">
    <property type="entry name" value="DUF2017"/>
    <property type="match status" value="1"/>
</dbReference>
<dbReference type="OrthoDB" id="3268479at2"/>
<dbReference type="RefSeq" id="WP_083032890.1">
    <property type="nucleotide sequence ID" value="NZ_AP022618.1"/>
</dbReference>
<protein>
    <submittedName>
        <fullName evidence="1">Uncharacterized protein</fullName>
    </submittedName>
</protein>
<dbReference type="STRING" id="444597.BST26_17905"/>
<reference evidence="1 2" key="1">
    <citation type="submission" date="2016-12" db="EMBL/GenBank/DDBJ databases">
        <title>The new phylogeny of genus Mycobacterium.</title>
        <authorList>
            <person name="Tortoli E."/>
            <person name="Trovato A."/>
            <person name="Cirillo D.M."/>
        </authorList>
    </citation>
    <scope>NUCLEOTIDE SEQUENCE [LARGE SCALE GENOMIC DNA]</scope>
    <source>
        <strain evidence="1 2">DSM 45130</strain>
    </source>
</reference>
<evidence type="ECO:0000313" key="1">
    <source>
        <dbReference type="EMBL" id="ORA65925.1"/>
    </source>
</evidence>
<name>A0A1X0D0R9_9MYCO</name>
<proteinExistence type="predicted"/>
<evidence type="ECO:0000313" key="2">
    <source>
        <dbReference type="Proteomes" id="UP000192801"/>
    </source>
</evidence>
<dbReference type="Proteomes" id="UP000192801">
    <property type="component" value="Unassembled WGS sequence"/>
</dbReference>
<dbReference type="AlphaFoldDB" id="A0A1X0D0R9"/>
<dbReference type="InterPro" id="IPR018561">
    <property type="entry name" value="AosR"/>
</dbReference>
<comment type="caution">
    <text evidence="1">The sequence shown here is derived from an EMBL/GenBank/DDBJ whole genome shotgun (WGS) entry which is preliminary data.</text>
</comment>
<accession>A0A1X0D0R9</accession>
<gene>
    <name evidence="1" type="ORF">BST26_17905</name>
</gene>
<keyword evidence="2" id="KW-1185">Reference proteome</keyword>
<dbReference type="EMBL" id="MVHS01000056">
    <property type="protein sequence ID" value="ORA65925.1"/>
    <property type="molecule type" value="Genomic_DNA"/>
</dbReference>
<organism evidence="1 2">
    <name type="scientific">Mycolicibacterium insubricum</name>
    <dbReference type="NCBI Taxonomy" id="444597"/>
    <lineage>
        <taxon>Bacteria</taxon>
        <taxon>Bacillati</taxon>
        <taxon>Actinomycetota</taxon>
        <taxon>Actinomycetes</taxon>
        <taxon>Mycobacteriales</taxon>
        <taxon>Mycobacteriaceae</taxon>
        <taxon>Mycolicibacterium</taxon>
    </lineage>
</organism>
<sequence length="193" mass="20909">MRRWKRVQTADGVRFRSVLEPHEGALLHDLATSVLAMLDDREAAAPPDELAELTGIRTGNPAPPADATMSRLLPDFYRPTAAGPGDPDPESVNTALRILHEPEIITAKREAAQRMLGTCPRDGGRLELTTDDAEAWIAAVNDIRLALGAILEIGPDGPARLSSNHPMAGHLDVYQWLTTLQELLVLCLMGKPA</sequence>